<protein>
    <submittedName>
        <fullName evidence="1">Uncharacterized protein</fullName>
    </submittedName>
</protein>
<sequence>FTLRVLSLFYSSPSFSEFSSSAGRPLSLHLRSSTTLSSRKACSGCCVASSILSGCSLRQPKIASWLLVKMAKSNFGRWAILIFYQEGGLQALPLLRFNKEGSLLVATTPDNGFKNSC</sequence>
<evidence type="ECO:0000313" key="2">
    <source>
        <dbReference type="Proteomes" id="UP001374535"/>
    </source>
</evidence>
<accession>A0AAQ3P282</accession>
<name>A0AAQ3P282_VIGMU</name>
<evidence type="ECO:0000313" key="1">
    <source>
        <dbReference type="EMBL" id="WVZ20068.1"/>
    </source>
</evidence>
<dbReference type="Proteomes" id="UP001374535">
    <property type="component" value="Chromosome 2"/>
</dbReference>
<keyword evidence="2" id="KW-1185">Reference proteome</keyword>
<dbReference type="AlphaFoldDB" id="A0AAQ3P282"/>
<dbReference type="EMBL" id="CP144699">
    <property type="protein sequence ID" value="WVZ20068.1"/>
    <property type="molecule type" value="Genomic_DNA"/>
</dbReference>
<reference evidence="1 2" key="1">
    <citation type="journal article" date="2023" name="Life. Sci Alliance">
        <title>Evolutionary insights into 3D genome organization and epigenetic landscape of Vigna mungo.</title>
        <authorList>
            <person name="Junaid A."/>
            <person name="Singh B."/>
            <person name="Bhatia S."/>
        </authorList>
    </citation>
    <scope>NUCLEOTIDE SEQUENCE [LARGE SCALE GENOMIC DNA]</scope>
    <source>
        <strain evidence="1">Urdbean</strain>
    </source>
</reference>
<feature type="non-terminal residue" evidence="1">
    <location>
        <position position="117"/>
    </location>
</feature>
<organism evidence="1 2">
    <name type="scientific">Vigna mungo</name>
    <name type="common">Black gram</name>
    <name type="synonym">Phaseolus mungo</name>
    <dbReference type="NCBI Taxonomy" id="3915"/>
    <lineage>
        <taxon>Eukaryota</taxon>
        <taxon>Viridiplantae</taxon>
        <taxon>Streptophyta</taxon>
        <taxon>Embryophyta</taxon>
        <taxon>Tracheophyta</taxon>
        <taxon>Spermatophyta</taxon>
        <taxon>Magnoliopsida</taxon>
        <taxon>eudicotyledons</taxon>
        <taxon>Gunneridae</taxon>
        <taxon>Pentapetalae</taxon>
        <taxon>rosids</taxon>
        <taxon>fabids</taxon>
        <taxon>Fabales</taxon>
        <taxon>Fabaceae</taxon>
        <taxon>Papilionoideae</taxon>
        <taxon>50 kb inversion clade</taxon>
        <taxon>NPAAA clade</taxon>
        <taxon>indigoferoid/millettioid clade</taxon>
        <taxon>Phaseoleae</taxon>
        <taxon>Vigna</taxon>
    </lineage>
</organism>
<proteinExistence type="predicted"/>
<gene>
    <name evidence="1" type="ORF">V8G54_007390</name>
</gene>